<dbReference type="EC" id="1.2.1.3" evidence="3"/>
<keyword evidence="9" id="KW-1185">Reference proteome</keyword>
<dbReference type="PROSITE" id="PS00070">
    <property type="entry name" value="ALDEHYDE_DEHYDR_CYS"/>
    <property type="match status" value="1"/>
</dbReference>
<dbReference type="PANTHER" id="PTHR42804:SF1">
    <property type="entry name" value="ALDEHYDE DEHYDROGENASE-RELATED"/>
    <property type="match status" value="1"/>
</dbReference>
<reference evidence="8 9" key="1">
    <citation type="submission" date="2024-06" db="EMBL/GenBank/DDBJ databases">
        <title>The Natural Products Discovery Center: Release of the First 8490 Sequenced Strains for Exploring Actinobacteria Biosynthetic Diversity.</title>
        <authorList>
            <person name="Kalkreuter E."/>
            <person name="Kautsar S.A."/>
            <person name="Yang D."/>
            <person name="Bader C.D."/>
            <person name="Teijaro C.N."/>
            <person name="Fluegel L."/>
            <person name="Davis C.M."/>
            <person name="Simpson J.R."/>
            <person name="Lauterbach L."/>
            <person name="Steele A.D."/>
            <person name="Gui C."/>
            <person name="Meng S."/>
            <person name="Li G."/>
            <person name="Viehrig K."/>
            <person name="Ye F."/>
            <person name="Su P."/>
            <person name="Kiefer A.F."/>
            <person name="Nichols A."/>
            <person name="Cepeda A.J."/>
            <person name="Yan W."/>
            <person name="Fan B."/>
            <person name="Jiang Y."/>
            <person name="Adhikari A."/>
            <person name="Zheng C.-J."/>
            <person name="Schuster L."/>
            <person name="Cowan T.M."/>
            <person name="Smanski M.J."/>
            <person name="Chevrette M.G."/>
            <person name="De Carvalho L.P.S."/>
            <person name="Shen B."/>
        </authorList>
    </citation>
    <scope>NUCLEOTIDE SEQUENCE [LARGE SCALE GENOMIC DNA]</scope>
    <source>
        <strain evidence="8 9">NPDC048946</strain>
    </source>
</reference>
<evidence type="ECO:0000256" key="2">
    <source>
        <dbReference type="ARBA" id="ARBA00023002"/>
    </source>
</evidence>
<dbReference type="Gene3D" id="3.40.309.10">
    <property type="entry name" value="Aldehyde Dehydrogenase, Chain A, domain 2"/>
    <property type="match status" value="1"/>
</dbReference>
<evidence type="ECO:0000313" key="8">
    <source>
        <dbReference type="EMBL" id="MEU8132884.1"/>
    </source>
</evidence>
<comment type="catalytic activity">
    <reaction evidence="4">
        <text>an aldehyde + NAD(+) + H2O = a carboxylate + NADH + 2 H(+)</text>
        <dbReference type="Rhea" id="RHEA:16185"/>
        <dbReference type="ChEBI" id="CHEBI:15377"/>
        <dbReference type="ChEBI" id="CHEBI:15378"/>
        <dbReference type="ChEBI" id="CHEBI:17478"/>
        <dbReference type="ChEBI" id="CHEBI:29067"/>
        <dbReference type="ChEBI" id="CHEBI:57540"/>
        <dbReference type="ChEBI" id="CHEBI:57945"/>
        <dbReference type="EC" id="1.2.1.3"/>
    </reaction>
</comment>
<comment type="caution">
    <text evidence="8">The sequence shown here is derived from an EMBL/GenBank/DDBJ whole genome shotgun (WGS) entry which is preliminary data.</text>
</comment>
<name>A0ABV3DAV5_9ACTN</name>
<dbReference type="InterPro" id="IPR016163">
    <property type="entry name" value="Ald_DH_C"/>
</dbReference>
<dbReference type="InterPro" id="IPR015590">
    <property type="entry name" value="Aldehyde_DH_dom"/>
</dbReference>
<keyword evidence="2 6" id="KW-0560">Oxidoreductase</keyword>
<comment type="similarity">
    <text evidence="1 6">Belongs to the aldehyde dehydrogenase family.</text>
</comment>
<feature type="domain" description="Aldehyde dehydrogenase" evidence="7">
    <location>
        <begin position="31"/>
        <end position="480"/>
    </location>
</feature>
<gene>
    <name evidence="8" type="ORF">AB0C36_05190</name>
</gene>
<dbReference type="EMBL" id="JBEZFP010000008">
    <property type="protein sequence ID" value="MEU8132884.1"/>
    <property type="molecule type" value="Genomic_DNA"/>
</dbReference>
<evidence type="ECO:0000256" key="3">
    <source>
        <dbReference type="ARBA" id="ARBA00024226"/>
    </source>
</evidence>
<evidence type="ECO:0000256" key="1">
    <source>
        <dbReference type="ARBA" id="ARBA00009986"/>
    </source>
</evidence>
<accession>A0ABV3DAV5</accession>
<dbReference type="RefSeq" id="WP_358349433.1">
    <property type="nucleotide sequence ID" value="NZ_JBEZFP010000008.1"/>
</dbReference>
<feature type="active site" evidence="5">
    <location>
        <position position="263"/>
    </location>
</feature>
<evidence type="ECO:0000259" key="7">
    <source>
        <dbReference type="Pfam" id="PF00171"/>
    </source>
</evidence>
<dbReference type="PROSITE" id="PS00687">
    <property type="entry name" value="ALDEHYDE_DEHYDR_GLU"/>
    <property type="match status" value="1"/>
</dbReference>
<dbReference type="SUPFAM" id="SSF53720">
    <property type="entry name" value="ALDH-like"/>
    <property type="match status" value="1"/>
</dbReference>
<evidence type="ECO:0000256" key="4">
    <source>
        <dbReference type="ARBA" id="ARBA00049194"/>
    </source>
</evidence>
<dbReference type="InterPro" id="IPR016160">
    <property type="entry name" value="Ald_DH_CS_CYS"/>
</dbReference>
<dbReference type="InterPro" id="IPR016161">
    <property type="entry name" value="Ald_DH/histidinol_DH"/>
</dbReference>
<dbReference type="InterPro" id="IPR029510">
    <property type="entry name" value="Ald_DH_CS_GLU"/>
</dbReference>
<dbReference type="Pfam" id="PF00171">
    <property type="entry name" value="Aldedh"/>
    <property type="match status" value="1"/>
</dbReference>
<dbReference type="PANTHER" id="PTHR42804">
    <property type="entry name" value="ALDEHYDE DEHYDROGENASE"/>
    <property type="match status" value="1"/>
</dbReference>
<sequence>MTQQAETTGAATSGHGTAVTVHDTIHIGGAWVPSTGSGVIEVVDPVTETVHATVPEGTPEDVDRAVAAARRAFPGWAATPPAERAAALAKVRDLLAERTGEMAEAVTRDIGAPGPLAQRVHVGLPIGVLGTYVRLAEEFVWEERIGNSLVVREPVGVVGAITPWNFPLHQITNKLGPALAAGCTVVLKPSEVAPSAAYVFMEILDAAGIPAGVVNLVSGTGPVVGEAIASHPGVDMVSFTGSTRAGTRVAALAAPTVKRVALELGGKSANVILPGADLEAAVRAGVNGAYLNSGQACNALTRMLVHRDDHDRAVELAAEAAGALDGKLGPLVSSVQFERVQGYIERGVEEGAVLATGGPGRPDGVDAGYFVRPTVFANVSNDMAVAREEIFGPVLSILPYDDEADAERIANDTSYGLGGAVWAATQEEGLAFARRIRTGQVDVNGGAFNPLAPFGGYKQSGNGRELGRYGLEEYLEIKSIQL</sequence>
<protein>
    <recommendedName>
        <fullName evidence="3">aldehyde dehydrogenase (NAD(+))</fullName>
        <ecNumber evidence="3">1.2.1.3</ecNumber>
    </recommendedName>
</protein>
<dbReference type="Gene3D" id="3.40.605.10">
    <property type="entry name" value="Aldehyde Dehydrogenase, Chain A, domain 1"/>
    <property type="match status" value="1"/>
</dbReference>
<organism evidence="8 9">
    <name type="scientific">Streptodolium elevatio</name>
    <dbReference type="NCBI Taxonomy" id="3157996"/>
    <lineage>
        <taxon>Bacteria</taxon>
        <taxon>Bacillati</taxon>
        <taxon>Actinomycetota</taxon>
        <taxon>Actinomycetes</taxon>
        <taxon>Kitasatosporales</taxon>
        <taxon>Streptomycetaceae</taxon>
        <taxon>Streptodolium</taxon>
    </lineage>
</organism>
<dbReference type="CDD" id="cd07138">
    <property type="entry name" value="ALDH_CddD_SSP0762"/>
    <property type="match status" value="1"/>
</dbReference>
<evidence type="ECO:0000256" key="6">
    <source>
        <dbReference type="RuleBase" id="RU003345"/>
    </source>
</evidence>
<proteinExistence type="inferred from homology"/>
<evidence type="ECO:0000256" key="5">
    <source>
        <dbReference type="PROSITE-ProRule" id="PRU10007"/>
    </source>
</evidence>
<dbReference type="Proteomes" id="UP001551482">
    <property type="component" value="Unassembled WGS sequence"/>
</dbReference>
<evidence type="ECO:0000313" key="9">
    <source>
        <dbReference type="Proteomes" id="UP001551482"/>
    </source>
</evidence>
<dbReference type="InterPro" id="IPR016162">
    <property type="entry name" value="Ald_DH_N"/>
</dbReference>